<evidence type="ECO:0000313" key="3">
    <source>
        <dbReference type="EMBL" id="KAK1001777.1"/>
    </source>
</evidence>
<keyword evidence="4" id="KW-1185">Reference proteome</keyword>
<feature type="region of interest" description="Disordered" evidence="2">
    <location>
        <begin position="366"/>
        <end position="390"/>
    </location>
</feature>
<feature type="region of interest" description="Disordered" evidence="2">
    <location>
        <begin position="785"/>
        <end position="811"/>
    </location>
</feature>
<feature type="compositionally biased region" description="Basic and acidic residues" evidence="2">
    <location>
        <begin position="1142"/>
        <end position="1153"/>
    </location>
</feature>
<evidence type="ECO:0000256" key="2">
    <source>
        <dbReference type="SAM" id="MobiDB-lite"/>
    </source>
</evidence>
<feature type="compositionally biased region" description="Basic and acidic residues" evidence="2">
    <location>
        <begin position="198"/>
        <end position="209"/>
    </location>
</feature>
<feature type="region of interest" description="Disordered" evidence="2">
    <location>
        <begin position="1235"/>
        <end position="1255"/>
    </location>
</feature>
<keyword evidence="1" id="KW-0175">Coiled coil</keyword>
<feature type="compositionally biased region" description="Basic and acidic residues" evidence="2">
    <location>
        <begin position="986"/>
        <end position="1004"/>
    </location>
</feature>
<dbReference type="AlphaFoldDB" id="A0AAN6KTQ8"/>
<feature type="compositionally biased region" description="Basic and acidic residues" evidence="2">
    <location>
        <begin position="540"/>
        <end position="550"/>
    </location>
</feature>
<reference evidence="3" key="1">
    <citation type="submission" date="2023-06" db="EMBL/GenBank/DDBJ databases">
        <title>Black Yeasts Isolated from many extreme environments.</title>
        <authorList>
            <person name="Coleine C."/>
            <person name="Stajich J.E."/>
            <person name="Selbmann L."/>
        </authorList>
    </citation>
    <scope>NUCLEOTIDE SEQUENCE</scope>
    <source>
        <strain evidence="3">CCFEE 5200</strain>
    </source>
</reference>
<feature type="compositionally biased region" description="Basic residues" evidence="2">
    <location>
        <begin position="561"/>
        <end position="574"/>
    </location>
</feature>
<accession>A0AAN6KTQ8</accession>
<comment type="caution">
    <text evidence="3">The sequence shown here is derived from an EMBL/GenBank/DDBJ whole genome shotgun (WGS) entry which is preliminary data.</text>
</comment>
<proteinExistence type="predicted"/>
<feature type="region of interest" description="Disordered" evidence="2">
    <location>
        <begin position="540"/>
        <end position="636"/>
    </location>
</feature>
<feature type="compositionally biased region" description="Basic and acidic residues" evidence="2">
    <location>
        <begin position="886"/>
        <end position="917"/>
    </location>
</feature>
<feature type="compositionally biased region" description="Basic residues" evidence="2">
    <location>
        <begin position="1080"/>
        <end position="1089"/>
    </location>
</feature>
<dbReference type="EMBL" id="JAUJLE010000033">
    <property type="protein sequence ID" value="KAK1001777.1"/>
    <property type="molecule type" value="Genomic_DNA"/>
</dbReference>
<feature type="region of interest" description="Disordered" evidence="2">
    <location>
        <begin position="186"/>
        <end position="237"/>
    </location>
</feature>
<sequence length="1255" mass="140848">MEVAGAVASITGIVAFGFTLATVITTYIGDYQDASEDISNLAGEVTTTFRHIEQLQKLIDSNNTSTATKAFSDSGLLEAEACKLKARQLADRLWKLVKKSNAVFPADGSLSAEHLEISIFSKAKWPSVKPRVEQHKHELVVLNTNILICMVGYRLESGAPPADQVRATEELDRLKRSKKMALRSLREAQKRRKRRKGKGSDDRKPHFSDDEPLPIRQGSGYPYVAPSGTRGPSRAGSYDDYYRDGDGRLQDEVVIENLVEDVRKDLLLQMEKDRAAQEEAEIRIKTEREVAVEKYKNDLVARLNQSSQDAENLKMALVKAFPATVSENSAKRFVEEQRQAGAIKEDQVAQLMLMLMARSEVVSNGDIDPGRSAVAPDKTDSTQSSSTKHTGRRFAKVLKDYADWRRTKRRHARTSIANVNIFSVIISVDGNKHSATPVNVPTPYTDKLLTEQETKGWWKGASFIETLQTYARLDLQSRNVAESEADKLGIDSGQLVLLFARVLDKDTTKGRKLLEATMMASNPWEYFHGRALLIYKVSDGNESHGRDERSSTSTSYTSGPRSRRRSRERGHARSGPRPVFINHGDGPGYYGDTEGRTRSRPREQCRSRSRSRSLDRRDSRYDTYGARDTNPFYENDNREGRQMAEDYRGYREPDNYGTKPEFQRSYGREGRFGEQTQQAFQIYPAPPHPIPMITFAPERSDRTSRHAPSGYQEWYRGYRPTYAKVHRKYLSEETLKYYSLPYEIDRNDWDYIIIFREMDQHEMAVLFEHTRRLWSYPAAYPHQQGSREHFSGAGHHQHGSRARSPPQRSSFPDDIVEVVEELSEDGYSDQPYARRSCSGMAPPMSEYPTGGIAYAEKSGLDTWEPSGTGKQDMNGESRRAGNSRGSRAETRSGSRRDDPYEEGLKTRETVVGEERTYSRARGMQHGTEPEIKYKRAREPRSRYSGQSNAGQSYDEINRLVDMEEGRSGLRVPQYPGYPEGTKSRPASRDGRYSALDRDDGDRSTVYRRPASAFGDSRISQLRSVSGRSRLRSRAREYDRRHEAKSVAEEREEQDSVTDMFESEMSEISGDEDGGDEKGGGKKARSNGKQRARDSGSGSVSVLGLESTTESPSSLSDSQDVPKPVNRNRGRDLSGYIRPYAETVKDYEPSRRSTADSVQAGAQSVSASQVTAVRVVVHNPDTDEEATYQTAVESHGEDDLEEVAGAGPRRAVGGEDEAARSAIPRAVQEVDAEVFHDSEEPVERASAGLVVGAEGI</sequence>
<name>A0AAN6KTQ8_9PEZI</name>
<feature type="compositionally biased region" description="Basic and acidic residues" evidence="2">
    <location>
        <begin position="927"/>
        <end position="941"/>
    </location>
</feature>
<organism evidence="3 4">
    <name type="scientific">Friedmanniomyces endolithicus</name>
    <dbReference type="NCBI Taxonomy" id="329885"/>
    <lineage>
        <taxon>Eukaryota</taxon>
        <taxon>Fungi</taxon>
        <taxon>Dikarya</taxon>
        <taxon>Ascomycota</taxon>
        <taxon>Pezizomycotina</taxon>
        <taxon>Dothideomycetes</taxon>
        <taxon>Dothideomycetidae</taxon>
        <taxon>Mycosphaerellales</taxon>
        <taxon>Teratosphaeriaceae</taxon>
        <taxon>Friedmanniomyces</taxon>
    </lineage>
</organism>
<feature type="compositionally biased region" description="Low complexity" evidence="2">
    <location>
        <begin position="1156"/>
        <end position="1166"/>
    </location>
</feature>
<evidence type="ECO:0000313" key="4">
    <source>
        <dbReference type="Proteomes" id="UP001175353"/>
    </source>
</evidence>
<gene>
    <name evidence="3" type="ORF">LTR91_005253</name>
</gene>
<feature type="compositionally biased region" description="Basic and acidic residues" evidence="2">
    <location>
        <begin position="593"/>
        <end position="621"/>
    </location>
</feature>
<feature type="region of interest" description="Disordered" evidence="2">
    <location>
        <begin position="823"/>
        <end position="1166"/>
    </location>
</feature>
<feature type="compositionally biased region" description="Low complexity" evidence="2">
    <location>
        <begin position="1094"/>
        <end position="1117"/>
    </location>
</feature>
<protein>
    <recommendedName>
        <fullName evidence="5">Fungal N-terminal domain-containing protein</fullName>
    </recommendedName>
</protein>
<evidence type="ECO:0000256" key="1">
    <source>
        <dbReference type="SAM" id="Coils"/>
    </source>
</evidence>
<dbReference type="Proteomes" id="UP001175353">
    <property type="component" value="Unassembled WGS sequence"/>
</dbReference>
<feature type="coiled-coil region" evidence="1">
    <location>
        <begin position="268"/>
        <end position="316"/>
    </location>
</feature>
<feature type="compositionally biased region" description="Basic and acidic residues" evidence="2">
    <location>
        <begin position="955"/>
        <end position="967"/>
    </location>
</feature>
<feature type="compositionally biased region" description="Acidic residues" evidence="2">
    <location>
        <begin position="1049"/>
        <end position="1074"/>
    </location>
</feature>
<feature type="compositionally biased region" description="Basic and acidic residues" evidence="2">
    <location>
        <begin position="1033"/>
        <end position="1048"/>
    </location>
</feature>
<evidence type="ECO:0008006" key="5">
    <source>
        <dbReference type="Google" id="ProtNLM"/>
    </source>
</evidence>
<feature type="compositionally biased region" description="Low complexity" evidence="2">
    <location>
        <begin position="551"/>
        <end position="560"/>
    </location>
</feature>